<dbReference type="AlphaFoldDB" id="A0ABD0Y472"/>
<sequence length="182" mass="19510">MPADVSYSLCPAGQKIRGPFYGPRLNYRKEVLSGGRAWFEAASSVRVPGNPFVDVHHKLVDMVGGRNQDVVELDGGTGLLSKREGLINATPTFAPRMEVIKVVLKGLRYVNTPLSVGMSQSEASEADASADNISAGLVEEGQTGPRMEGGRVKLTEVNPHLVCVLCHGYFVDATTIAECLHS</sequence>
<accession>A0ABD0Y472</accession>
<proteinExistence type="predicted"/>
<comment type="caution">
    <text evidence="1">The sequence shown here is derived from an EMBL/GenBank/DDBJ whole genome shotgun (WGS) entry which is preliminary data.</text>
</comment>
<dbReference type="PANTHER" id="PTHR10825">
    <property type="entry name" value="RING FINGER DOMAIN-CONTAINING, POLYCOMB GROUP COMPONENT"/>
    <property type="match status" value="1"/>
</dbReference>
<keyword evidence="2" id="KW-1185">Reference proteome</keyword>
<evidence type="ECO:0000313" key="1">
    <source>
        <dbReference type="EMBL" id="KAL1122216.1"/>
    </source>
</evidence>
<name>A0ABD0Y472_9HEMI</name>
<dbReference type="Proteomes" id="UP001558652">
    <property type="component" value="Unassembled WGS sequence"/>
</dbReference>
<organism evidence="1 2">
    <name type="scientific">Ranatra chinensis</name>
    <dbReference type="NCBI Taxonomy" id="642074"/>
    <lineage>
        <taxon>Eukaryota</taxon>
        <taxon>Metazoa</taxon>
        <taxon>Ecdysozoa</taxon>
        <taxon>Arthropoda</taxon>
        <taxon>Hexapoda</taxon>
        <taxon>Insecta</taxon>
        <taxon>Pterygota</taxon>
        <taxon>Neoptera</taxon>
        <taxon>Paraneoptera</taxon>
        <taxon>Hemiptera</taxon>
        <taxon>Heteroptera</taxon>
        <taxon>Panheteroptera</taxon>
        <taxon>Nepomorpha</taxon>
        <taxon>Nepidae</taxon>
        <taxon>Ranatrinae</taxon>
        <taxon>Ranatra</taxon>
    </lineage>
</organism>
<reference evidence="1 2" key="1">
    <citation type="submission" date="2024-07" db="EMBL/GenBank/DDBJ databases">
        <title>Chromosome-level genome assembly of the water stick insect Ranatra chinensis (Heteroptera: Nepidae).</title>
        <authorList>
            <person name="Liu X."/>
        </authorList>
    </citation>
    <scope>NUCLEOTIDE SEQUENCE [LARGE SCALE GENOMIC DNA]</scope>
    <source>
        <strain evidence="1">Cailab_2021Rc</strain>
        <tissue evidence="1">Muscle</tissue>
    </source>
</reference>
<protein>
    <submittedName>
        <fullName evidence="1">Uncharacterized protein</fullName>
    </submittedName>
</protein>
<dbReference type="PANTHER" id="PTHR10825:SF29">
    <property type="entry name" value="POLYCOMB GROUP RING FINGER PROTEIN 1"/>
    <property type="match status" value="1"/>
</dbReference>
<gene>
    <name evidence="1" type="ORF">AAG570_003621</name>
</gene>
<evidence type="ECO:0000313" key="2">
    <source>
        <dbReference type="Proteomes" id="UP001558652"/>
    </source>
</evidence>
<dbReference type="EMBL" id="JBFDAA010000014">
    <property type="protein sequence ID" value="KAL1122216.1"/>
    <property type="molecule type" value="Genomic_DNA"/>
</dbReference>